<accession>A0A345DCL7</accession>
<dbReference type="KEGG" id="hyf:DTO96_101846"/>
<proteinExistence type="predicted"/>
<sequence length="63" mass="7264">MEKAVALVYTQGIRPCVAILYWRAHIMCVLIVAKYRCCLSMPDLSSAFGFYTNWDKNMTFKGH</sequence>
<name>A0A345DCL7_9BURK</name>
<dbReference type="AlphaFoldDB" id="A0A345DCL7"/>
<gene>
    <name evidence="1" type="ORF">DTO96_101846</name>
</gene>
<dbReference type="Proteomes" id="UP000252182">
    <property type="component" value="Chromosome"/>
</dbReference>
<keyword evidence="2" id="KW-1185">Reference proteome</keyword>
<evidence type="ECO:0000313" key="1">
    <source>
        <dbReference type="EMBL" id="AXF86105.1"/>
    </source>
</evidence>
<dbReference type="EMBL" id="CP031124">
    <property type="protein sequence ID" value="AXF86105.1"/>
    <property type="molecule type" value="Genomic_DNA"/>
</dbReference>
<reference evidence="2" key="1">
    <citation type="submission" date="2018-07" db="EMBL/GenBank/DDBJ databases">
        <authorList>
            <person name="Kim H."/>
        </authorList>
    </citation>
    <scope>NUCLEOTIDE SEQUENCE [LARGE SCALE GENOMIC DNA]</scope>
    <source>
        <strain evidence="2">F02</strain>
    </source>
</reference>
<evidence type="ECO:0000313" key="2">
    <source>
        <dbReference type="Proteomes" id="UP000252182"/>
    </source>
</evidence>
<organism evidence="1 2">
    <name type="scientific">Ephemeroptericola cinctiostellae</name>
    <dbReference type="NCBI Taxonomy" id="2268024"/>
    <lineage>
        <taxon>Bacteria</taxon>
        <taxon>Pseudomonadati</taxon>
        <taxon>Pseudomonadota</taxon>
        <taxon>Betaproteobacteria</taxon>
        <taxon>Burkholderiales</taxon>
        <taxon>Burkholderiaceae</taxon>
        <taxon>Ephemeroptericola</taxon>
    </lineage>
</organism>
<protein>
    <submittedName>
        <fullName evidence="1">Uncharacterized protein</fullName>
    </submittedName>
</protein>